<dbReference type="InterPro" id="IPR011335">
    <property type="entry name" value="Restrct_endonuc-II-like"/>
</dbReference>
<dbReference type="Pfam" id="PF02021">
    <property type="entry name" value="UPF0102"/>
    <property type="match status" value="1"/>
</dbReference>
<dbReference type="NCBIfam" id="NF009150">
    <property type="entry name" value="PRK12497.1-3"/>
    <property type="match status" value="1"/>
</dbReference>
<protein>
    <recommendedName>
        <fullName evidence="2">UPF0102 protein B5D82_11545</fullName>
    </recommendedName>
</protein>
<dbReference type="Proteomes" id="UP000202259">
    <property type="component" value="Chromosome"/>
</dbReference>
<dbReference type="InterPro" id="IPR011856">
    <property type="entry name" value="tRNA_endonuc-like_dom_sf"/>
</dbReference>
<dbReference type="OrthoDB" id="9794876at2"/>
<sequence length="124" mass="14186">MLWTNKTNTVTTGKNSEQLAAHYLTQHGLLLQTCNFQNRRGEIDLVMTENDTWVFVEVKYRKNSHFGGAIAAVSIKKQQKIKQCAAFYLQQAGLNEYNTPCRFDVIAMQGDINNPEITWLKNAF</sequence>
<dbReference type="Gene3D" id="3.40.1350.10">
    <property type="match status" value="1"/>
</dbReference>
<evidence type="ECO:0000313" key="4">
    <source>
        <dbReference type="Proteomes" id="UP000202259"/>
    </source>
</evidence>
<accession>A0A222G9D5</accession>
<gene>
    <name evidence="3" type="ORF">B5D82_11545</name>
</gene>
<dbReference type="PANTHER" id="PTHR34039:SF1">
    <property type="entry name" value="UPF0102 PROTEIN YRAN"/>
    <property type="match status" value="1"/>
</dbReference>
<evidence type="ECO:0000256" key="2">
    <source>
        <dbReference type="HAMAP-Rule" id="MF_00048"/>
    </source>
</evidence>
<name>A0A222G9D5_9GAMM</name>
<dbReference type="SUPFAM" id="SSF52980">
    <property type="entry name" value="Restriction endonuclease-like"/>
    <property type="match status" value="1"/>
</dbReference>
<dbReference type="NCBIfam" id="TIGR00252">
    <property type="entry name" value="YraN family protein"/>
    <property type="match status" value="1"/>
</dbReference>
<dbReference type="EMBL" id="CP020465">
    <property type="protein sequence ID" value="ASP48342.1"/>
    <property type="molecule type" value="Genomic_DNA"/>
</dbReference>
<dbReference type="HAMAP" id="MF_00048">
    <property type="entry name" value="UPF0102"/>
    <property type="match status" value="1"/>
</dbReference>
<dbReference type="RefSeq" id="WP_081151684.1">
    <property type="nucleotide sequence ID" value="NZ_CP020465.1"/>
</dbReference>
<evidence type="ECO:0000256" key="1">
    <source>
        <dbReference type="ARBA" id="ARBA00006738"/>
    </source>
</evidence>
<keyword evidence="4" id="KW-1185">Reference proteome</keyword>
<evidence type="ECO:0000313" key="3">
    <source>
        <dbReference type="EMBL" id="ASP48342.1"/>
    </source>
</evidence>
<reference evidence="3 4" key="1">
    <citation type="submission" date="2017-08" db="EMBL/GenBank/DDBJ databases">
        <title>Complete genome of Colwellia sp. NB097-1, a psychrophile bacterium ioslated from Bering Sea.</title>
        <authorList>
            <person name="Chen X."/>
        </authorList>
    </citation>
    <scope>NUCLEOTIDE SEQUENCE [LARGE SCALE GENOMIC DNA]</scope>
    <source>
        <strain evidence="3 4">NB097-1</strain>
    </source>
</reference>
<dbReference type="GO" id="GO:0003676">
    <property type="term" value="F:nucleic acid binding"/>
    <property type="evidence" value="ECO:0007669"/>
    <property type="project" value="InterPro"/>
</dbReference>
<organism evidence="3 4">
    <name type="scientific">Cognaticolwellia beringensis</name>
    <dbReference type="NCBI Taxonomy" id="1967665"/>
    <lineage>
        <taxon>Bacteria</taxon>
        <taxon>Pseudomonadati</taxon>
        <taxon>Pseudomonadota</taxon>
        <taxon>Gammaproteobacteria</taxon>
        <taxon>Alteromonadales</taxon>
        <taxon>Colwelliaceae</taxon>
        <taxon>Cognaticolwellia</taxon>
    </lineage>
</organism>
<proteinExistence type="inferred from homology"/>
<dbReference type="KEGG" id="cber:B5D82_11545"/>
<comment type="similarity">
    <text evidence="1 2">Belongs to the UPF0102 family.</text>
</comment>
<dbReference type="AlphaFoldDB" id="A0A222G9D5"/>
<dbReference type="InterPro" id="IPR003509">
    <property type="entry name" value="UPF0102_YraN-like"/>
</dbReference>
<dbReference type="PANTHER" id="PTHR34039">
    <property type="entry name" value="UPF0102 PROTEIN YRAN"/>
    <property type="match status" value="1"/>
</dbReference>